<feature type="region of interest" description="Disordered" evidence="3">
    <location>
        <begin position="337"/>
        <end position="358"/>
    </location>
</feature>
<evidence type="ECO:0000313" key="7">
    <source>
        <dbReference type="Proteomes" id="UP000285744"/>
    </source>
</evidence>
<gene>
    <name evidence="6" type="ORF">D7I43_30160</name>
</gene>
<evidence type="ECO:0000256" key="1">
    <source>
        <dbReference type="ARBA" id="ARBA00023015"/>
    </source>
</evidence>
<dbReference type="Proteomes" id="UP000285744">
    <property type="component" value="Unassembled WGS sequence"/>
</dbReference>
<dbReference type="Gene3D" id="3.10.350.10">
    <property type="entry name" value="LysM domain"/>
    <property type="match status" value="1"/>
</dbReference>
<comment type="caution">
    <text evidence="6">The sequence shown here is derived from an EMBL/GenBank/DDBJ whole genome shotgun (WGS) entry which is preliminary data.</text>
</comment>
<dbReference type="InterPro" id="IPR005158">
    <property type="entry name" value="BTAD"/>
</dbReference>
<dbReference type="GO" id="GO:0003677">
    <property type="term" value="F:DNA binding"/>
    <property type="evidence" value="ECO:0007669"/>
    <property type="project" value="InterPro"/>
</dbReference>
<dbReference type="CDD" id="cd00118">
    <property type="entry name" value="LysM"/>
    <property type="match status" value="1"/>
</dbReference>
<reference evidence="6 7" key="1">
    <citation type="journal article" date="2018" name="Int. J. Syst. Evol. Microbiol.">
        <title>Micromonospora globbae sp. nov., an endophytic actinomycete isolated from roots of Globba winitii C. H. Wright.</title>
        <authorList>
            <person name="Kuncharoen N."/>
            <person name="Pittayakhajonwut P."/>
            <person name="Tanasupawat S."/>
        </authorList>
    </citation>
    <scope>NUCLEOTIDE SEQUENCE [LARGE SCALE GENOMIC DNA]</scope>
    <source>
        <strain evidence="6 7">WPS1-2</strain>
    </source>
</reference>
<dbReference type="InterPro" id="IPR036779">
    <property type="entry name" value="LysM_dom_sf"/>
</dbReference>
<protein>
    <submittedName>
        <fullName evidence="6">LysM peptidoglycan-binding domain-containing protein</fullName>
    </submittedName>
</protein>
<keyword evidence="4" id="KW-0472">Membrane</keyword>
<keyword evidence="4" id="KW-1133">Transmembrane helix</keyword>
<evidence type="ECO:0000256" key="3">
    <source>
        <dbReference type="SAM" id="MobiDB-lite"/>
    </source>
</evidence>
<dbReference type="InterPro" id="IPR011990">
    <property type="entry name" value="TPR-like_helical_dom_sf"/>
</dbReference>
<dbReference type="RefSeq" id="WP_120331984.1">
    <property type="nucleotide sequence ID" value="NZ_RAQQ01000036.1"/>
</dbReference>
<feature type="region of interest" description="Disordered" evidence="3">
    <location>
        <begin position="370"/>
        <end position="420"/>
    </location>
</feature>
<dbReference type="AlphaFoldDB" id="A0A420ESQ3"/>
<dbReference type="InterPro" id="IPR016032">
    <property type="entry name" value="Sig_transdc_resp-reg_C-effctor"/>
</dbReference>
<feature type="region of interest" description="Disordered" evidence="3">
    <location>
        <begin position="635"/>
        <end position="734"/>
    </location>
</feature>
<dbReference type="SUPFAM" id="SSF46894">
    <property type="entry name" value="C-terminal effector domain of the bipartite response regulators"/>
    <property type="match status" value="1"/>
</dbReference>
<feature type="compositionally biased region" description="Basic and acidic residues" evidence="3">
    <location>
        <begin position="343"/>
        <end position="352"/>
    </location>
</feature>
<feature type="compositionally biased region" description="Polar residues" evidence="3">
    <location>
        <begin position="688"/>
        <end position="698"/>
    </location>
</feature>
<dbReference type="InterPro" id="IPR018392">
    <property type="entry name" value="LysM"/>
</dbReference>
<feature type="compositionally biased region" description="Low complexity" evidence="3">
    <location>
        <begin position="227"/>
        <end position="287"/>
    </location>
</feature>
<dbReference type="Gene3D" id="1.25.40.10">
    <property type="entry name" value="Tetratricopeptide repeat domain"/>
    <property type="match status" value="1"/>
</dbReference>
<dbReference type="Gene3D" id="1.10.10.10">
    <property type="entry name" value="Winged helix-like DNA-binding domain superfamily/Winged helix DNA-binding domain"/>
    <property type="match status" value="1"/>
</dbReference>
<feature type="transmembrane region" description="Helical" evidence="4">
    <location>
        <begin position="309"/>
        <end position="333"/>
    </location>
</feature>
<feature type="compositionally biased region" description="Basic and acidic residues" evidence="3">
    <location>
        <begin position="701"/>
        <end position="711"/>
    </location>
</feature>
<dbReference type="InterPro" id="IPR036388">
    <property type="entry name" value="WH-like_DNA-bd_sf"/>
</dbReference>
<dbReference type="SUPFAM" id="SSF48452">
    <property type="entry name" value="TPR-like"/>
    <property type="match status" value="1"/>
</dbReference>
<feature type="transmembrane region" description="Helical" evidence="4">
    <location>
        <begin position="52"/>
        <end position="79"/>
    </location>
</feature>
<dbReference type="PANTHER" id="PTHR35807">
    <property type="entry name" value="TRANSCRIPTIONAL REGULATOR REDD-RELATED"/>
    <property type="match status" value="1"/>
</dbReference>
<dbReference type="PROSITE" id="PS51782">
    <property type="entry name" value="LYSM"/>
    <property type="match status" value="1"/>
</dbReference>
<dbReference type="SMART" id="SM00257">
    <property type="entry name" value="LysM"/>
    <property type="match status" value="1"/>
</dbReference>
<dbReference type="PANTHER" id="PTHR35807:SF1">
    <property type="entry name" value="TRANSCRIPTIONAL REGULATOR REDD"/>
    <property type="match status" value="1"/>
</dbReference>
<dbReference type="Pfam" id="PF03704">
    <property type="entry name" value="BTAD"/>
    <property type="match status" value="1"/>
</dbReference>
<keyword evidence="1" id="KW-0805">Transcription regulation</keyword>
<dbReference type="GO" id="GO:0006355">
    <property type="term" value="P:regulation of DNA-templated transcription"/>
    <property type="evidence" value="ECO:0007669"/>
    <property type="project" value="InterPro"/>
</dbReference>
<evidence type="ECO:0000256" key="2">
    <source>
        <dbReference type="ARBA" id="ARBA00023163"/>
    </source>
</evidence>
<evidence type="ECO:0000313" key="6">
    <source>
        <dbReference type="EMBL" id="RKF23708.1"/>
    </source>
</evidence>
<feature type="compositionally biased region" description="Low complexity" evidence="3">
    <location>
        <begin position="655"/>
        <end position="664"/>
    </location>
</feature>
<dbReference type="InterPro" id="IPR051677">
    <property type="entry name" value="AfsR-DnrI-RedD_regulator"/>
</dbReference>
<dbReference type="EMBL" id="RAQQ01000036">
    <property type="protein sequence ID" value="RKF23708.1"/>
    <property type="molecule type" value="Genomic_DNA"/>
</dbReference>
<keyword evidence="2" id="KW-0804">Transcription</keyword>
<dbReference type="OrthoDB" id="8444614at2"/>
<keyword evidence="4" id="KW-0812">Transmembrane</keyword>
<name>A0A420ESQ3_9ACTN</name>
<evidence type="ECO:0000256" key="4">
    <source>
        <dbReference type="SAM" id="Phobius"/>
    </source>
</evidence>
<feature type="compositionally biased region" description="Low complexity" evidence="3">
    <location>
        <begin position="638"/>
        <end position="647"/>
    </location>
</feature>
<dbReference type="Pfam" id="PF01476">
    <property type="entry name" value="LysM"/>
    <property type="match status" value="1"/>
</dbReference>
<proteinExistence type="predicted"/>
<feature type="region of interest" description="Disordered" evidence="3">
    <location>
        <begin position="227"/>
        <end position="310"/>
    </location>
</feature>
<accession>A0A420ESQ3</accession>
<dbReference type="SMART" id="SM01043">
    <property type="entry name" value="BTAD"/>
    <property type="match status" value="1"/>
</dbReference>
<organism evidence="6 7">
    <name type="scientific">Micromonospora globbae</name>
    <dbReference type="NCBI Taxonomy" id="1894969"/>
    <lineage>
        <taxon>Bacteria</taxon>
        <taxon>Bacillati</taxon>
        <taxon>Actinomycetota</taxon>
        <taxon>Actinomycetes</taxon>
        <taxon>Micromonosporales</taxon>
        <taxon>Micromonosporaceae</taxon>
        <taxon>Micromonospora</taxon>
    </lineage>
</organism>
<feature type="domain" description="LysM" evidence="5">
    <location>
        <begin position="166"/>
        <end position="223"/>
    </location>
</feature>
<sequence>MRSTSASIASGTAVAVLLVAVPAVLVRMASWPSPGVSWTAVLRGWVQEPLSAGFLAGLAYIAAWLLWGLVAAAVTVRVYTRAARLLRWLPTVRVPGPLQGLTAAVLGATAVSTAAAATPAQADTPTGIAVEETHRPGPSGPDATAGSDLAAARAVSFRQDADGKRATYTVRRGDTLSSIAQGCLGDADRWPEIFALNRGARFPGVGGVLRDPDLIYPGWTLDLPAAAAPAGGSRPAAPARPPAGAEAATPEIGAAPGDRVSASAASHAPAGGAATASPTPTGVGPAGDATTPTPGAGDTSRPRRSGDGVWLPGGWVDGGLAVAITTAVVLVWAHRQRRYRTRPPSDRSHTSDPDLAPMPRAIRAIRRGLHAAASASHPARGTNPRRDQRPGDSRPSPVDGSGRAEFVSDSDRRTDGGATITDVAVPVAPALDPRLAWPLAGLGLTGPGAEAAARGFLAAALAAGGEEHPGARTRVVIPVTTAAALLGAAASSLPRTPRLTVTADLSEALDILEEQTMHRTRLVYQHEVDTVADLRAAGIDDEALAPLMLLADAAGRHERARVAALLTQGHRLDIHGVLLGAWPHGDIAVVGDDGTVRRGDSDAGHGTHPADIGRLAVLNPTDTIDILAALAESHTGETPAPAADTAPPSAPPARPAHATVAPAADSITGPAHPKPPDGSADTAAASPHTGTASTTANAHRTVGEANEHPTSIDHPAANAGILPVRPSPEPVQDPVAASTAGAAALVSSRDRVEVTVLGRPAIIGANPPRPLRAKSMELLVYLAVCGGDAPAEAILDDLLPDAPASKATHRLHTYISDLRAVLRHHAGPGTYITRLHHRYQLNPDRFDIDLWRLRAAVRATTGTHAERLHALRHAVDTYRPLAEGCDYEWLEPHRHAVQREALDAVTALLEELTDQPDQQAAVCATALPHHPYNEQLYQQAMHAHAQLGDLDAIRGLRRTLTQRLAEIDAEPSDDTLALADRLITEVRSRRAPRRLAERPAR</sequence>
<evidence type="ECO:0000259" key="5">
    <source>
        <dbReference type="PROSITE" id="PS51782"/>
    </source>
</evidence>